<gene>
    <name evidence="7" type="ORF">HKX39_09095</name>
</gene>
<dbReference type="PIRSF" id="PIRSF026649">
    <property type="entry name" value="MsbB"/>
    <property type="match status" value="1"/>
</dbReference>
<dbReference type="InterPro" id="IPR004960">
    <property type="entry name" value="LipA_acyltrans"/>
</dbReference>
<dbReference type="GO" id="GO:0005886">
    <property type="term" value="C:plasma membrane"/>
    <property type="evidence" value="ECO:0007669"/>
    <property type="project" value="UniProtKB-SubCell"/>
</dbReference>
<dbReference type="Proteomes" id="UP000537862">
    <property type="component" value="Unassembled WGS sequence"/>
</dbReference>
<keyword evidence="5" id="KW-0472">Membrane</keyword>
<sequence>MIEKSLKYRFIEFVFKSIGKLSHKNRLRLGAGLSWLFPKLAKRRTHIVRTNLRLCFPEVDDVQLETWVKRNIRLTTQSFIDRGVLWYGSTQKIHEIAQLKGFENLQTLLDTQESIIILAPHFIGLDTAATALSIRLKEACTMYKSQRDPSMDDIIRKGRGRFNKIHLLSRKDGFRGLVRFLKKGIPLYYLPDMDFGRNESIFVPFFNIQAATLPSTAQIAKMFNAKVTPIVTYLDIDTGIYHIEQLPALENFPGEDSIEEATARVNRLLEEWIRKDPAQYYWVHRRFKTRPEGEAGFY</sequence>
<dbReference type="CDD" id="cd07984">
    <property type="entry name" value="LPLAT_LABLAT-like"/>
    <property type="match status" value="1"/>
</dbReference>
<organism evidence="7 8">
    <name type="scientific">Pelistega suis</name>
    <dbReference type="NCBI Taxonomy" id="1631957"/>
    <lineage>
        <taxon>Bacteria</taxon>
        <taxon>Pseudomonadati</taxon>
        <taxon>Pseudomonadota</taxon>
        <taxon>Betaproteobacteria</taxon>
        <taxon>Burkholderiales</taxon>
        <taxon>Alcaligenaceae</taxon>
        <taxon>Pelistega</taxon>
    </lineage>
</organism>
<dbReference type="GO" id="GO:0016746">
    <property type="term" value="F:acyltransferase activity"/>
    <property type="evidence" value="ECO:0007669"/>
    <property type="project" value="UniProtKB-KW"/>
</dbReference>
<keyword evidence="4 7" id="KW-0808">Transferase</keyword>
<evidence type="ECO:0000313" key="8">
    <source>
        <dbReference type="Proteomes" id="UP000537862"/>
    </source>
</evidence>
<evidence type="ECO:0000256" key="2">
    <source>
        <dbReference type="ARBA" id="ARBA00022475"/>
    </source>
</evidence>
<evidence type="ECO:0000256" key="1">
    <source>
        <dbReference type="ARBA" id="ARBA00004533"/>
    </source>
</evidence>
<dbReference type="RefSeq" id="WP_171681010.1">
    <property type="nucleotide sequence ID" value="NZ_JABGBN010000008.1"/>
</dbReference>
<protein>
    <submittedName>
        <fullName evidence="7">Lysophospholipid acyltransferase family protein</fullName>
    </submittedName>
</protein>
<evidence type="ECO:0000313" key="7">
    <source>
        <dbReference type="EMBL" id="NOL52317.1"/>
    </source>
</evidence>
<evidence type="ECO:0000256" key="4">
    <source>
        <dbReference type="ARBA" id="ARBA00022679"/>
    </source>
</evidence>
<dbReference type="EMBL" id="JABGBN010000008">
    <property type="protein sequence ID" value="NOL52317.1"/>
    <property type="molecule type" value="Genomic_DNA"/>
</dbReference>
<evidence type="ECO:0000256" key="5">
    <source>
        <dbReference type="ARBA" id="ARBA00023136"/>
    </source>
</evidence>
<dbReference type="AlphaFoldDB" id="A0A849PBP2"/>
<evidence type="ECO:0000256" key="6">
    <source>
        <dbReference type="ARBA" id="ARBA00023315"/>
    </source>
</evidence>
<accession>A0A849PBP2</accession>
<evidence type="ECO:0000256" key="3">
    <source>
        <dbReference type="ARBA" id="ARBA00022519"/>
    </source>
</evidence>
<proteinExistence type="predicted"/>
<keyword evidence="2" id="KW-1003">Cell membrane</keyword>
<dbReference type="Pfam" id="PF03279">
    <property type="entry name" value="Lip_A_acyltrans"/>
    <property type="match status" value="1"/>
</dbReference>
<dbReference type="PANTHER" id="PTHR30606">
    <property type="entry name" value="LIPID A BIOSYNTHESIS LAUROYL ACYLTRANSFERASE"/>
    <property type="match status" value="1"/>
</dbReference>
<keyword evidence="3" id="KW-0997">Cell inner membrane</keyword>
<comment type="subcellular location">
    <subcellularLocation>
        <location evidence="1">Cell inner membrane</location>
    </subcellularLocation>
</comment>
<dbReference type="PANTHER" id="PTHR30606:SF9">
    <property type="entry name" value="LIPID A BIOSYNTHESIS LAUROYLTRANSFERASE"/>
    <property type="match status" value="1"/>
</dbReference>
<keyword evidence="8" id="KW-1185">Reference proteome</keyword>
<dbReference type="GO" id="GO:0009247">
    <property type="term" value="P:glycolipid biosynthetic process"/>
    <property type="evidence" value="ECO:0007669"/>
    <property type="project" value="UniProtKB-ARBA"/>
</dbReference>
<reference evidence="7 8" key="1">
    <citation type="submission" date="2020-05" db="EMBL/GenBank/DDBJ databases">
        <authorList>
            <person name="Niu N."/>
        </authorList>
    </citation>
    <scope>NUCLEOTIDE SEQUENCE [LARGE SCALE GENOMIC DNA]</scope>
    <source>
        <strain evidence="7 8">3340-03</strain>
    </source>
</reference>
<comment type="caution">
    <text evidence="7">The sequence shown here is derived from an EMBL/GenBank/DDBJ whole genome shotgun (WGS) entry which is preliminary data.</text>
</comment>
<keyword evidence="6 7" id="KW-0012">Acyltransferase</keyword>
<name>A0A849PBP2_9BURK</name>